<accession>A0A5K7SE38</accession>
<dbReference type="AlphaFoldDB" id="A0A5K7SE38"/>
<dbReference type="SUPFAM" id="SSF47384">
    <property type="entry name" value="Homodimeric domain of signal transducing histidine kinase"/>
    <property type="match status" value="1"/>
</dbReference>
<dbReference type="Gene3D" id="3.30.565.10">
    <property type="entry name" value="Histidine kinase-like ATPase, C-terminal domain"/>
    <property type="match status" value="1"/>
</dbReference>
<dbReference type="PROSITE" id="PS50109">
    <property type="entry name" value="HIS_KIN"/>
    <property type="match status" value="1"/>
</dbReference>
<feature type="modified residue" description="4-aspartylphosphate" evidence="7">
    <location>
        <position position="52"/>
    </location>
</feature>
<evidence type="ECO:0000256" key="8">
    <source>
        <dbReference type="SAM" id="Coils"/>
    </source>
</evidence>
<evidence type="ECO:0000256" key="2">
    <source>
        <dbReference type="ARBA" id="ARBA00012438"/>
    </source>
</evidence>
<dbReference type="EC" id="2.7.13.3" evidence="2"/>
<dbReference type="Proteomes" id="UP001193389">
    <property type="component" value="Chromosome"/>
</dbReference>
<keyword evidence="6" id="KW-0902">Two-component regulatory system</keyword>
<dbReference type="RefSeq" id="WP_318347950.1">
    <property type="nucleotide sequence ID" value="NZ_AP018694.1"/>
</dbReference>
<dbReference type="SMART" id="SM00448">
    <property type="entry name" value="REC"/>
    <property type="match status" value="2"/>
</dbReference>
<feature type="coiled-coil region" evidence="8">
    <location>
        <begin position="160"/>
        <end position="195"/>
    </location>
</feature>
<dbReference type="InterPro" id="IPR004358">
    <property type="entry name" value="Sig_transdc_His_kin-like_C"/>
</dbReference>
<dbReference type="SMART" id="SM00387">
    <property type="entry name" value="HATPase_c"/>
    <property type="match status" value="1"/>
</dbReference>
<dbReference type="SUPFAM" id="SSF55874">
    <property type="entry name" value="ATPase domain of HSP90 chaperone/DNA topoisomerase II/histidine kinase"/>
    <property type="match status" value="1"/>
</dbReference>
<evidence type="ECO:0000256" key="1">
    <source>
        <dbReference type="ARBA" id="ARBA00000085"/>
    </source>
</evidence>
<evidence type="ECO:0000313" key="12">
    <source>
        <dbReference type="Proteomes" id="UP001193389"/>
    </source>
</evidence>
<proteinExistence type="predicted"/>
<evidence type="ECO:0000259" key="10">
    <source>
        <dbReference type="PROSITE" id="PS50110"/>
    </source>
</evidence>
<comment type="catalytic activity">
    <reaction evidence="1">
        <text>ATP + protein L-histidine = ADP + protein N-phospho-L-histidine.</text>
        <dbReference type="EC" id="2.7.13.3"/>
    </reaction>
</comment>
<evidence type="ECO:0000256" key="7">
    <source>
        <dbReference type="PROSITE-ProRule" id="PRU00169"/>
    </source>
</evidence>
<feature type="domain" description="Response regulatory" evidence="10">
    <location>
        <begin position="3"/>
        <end position="120"/>
    </location>
</feature>
<dbReference type="InterPro" id="IPR003661">
    <property type="entry name" value="HisK_dim/P_dom"/>
</dbReference>
<dbReference type="Gene3D" id="1.10.287.130">
    <property type="match status" value="1"/>
</dbReference>
<keyword evidence="5" id="KW-0418">Kinase</keyword>
<feature type="domain" description="Histidine kinase" evidence="9">
    <location>
        <begin position="208"/>
        <end position="430"/>
    </location>
</feature>
<dbReference type="SMART" id="SM00388">
    <property type="entry name" value="HisKA"/>
    <property type="match status" value="1"/>
</dbReference>
<dbReference type="InterPro" id="IPR001789">
    <property type="entry name" value="Sig_transdc_resp-reg_receiver"/>
</dbReference>
<evidence type="ECO:0000256" key="4">
    <source>
        <dbReference type="ARBA" id="ARBA00022679"/>
    </source>
</evidence>
<evidence type="ECO:0000313" key="11">
    <source>
        <dbReference type="EMBL" id="BBE19726.1"/>
    </source>
</evidence>
<name>A0A5K7SE38_9BACT</name>
<dbReference type="GO" id="GO:0000155">
    <property type="term" value="F:phosphorelay sensor kinase activity"/>
    <property type="evidence" value="ECO:0007669"/>
    <property type="project" value="InterPro"/>
</dbReference>
<evidence type="ECO:0000256" key="6">
    <source>
        <dbReference type="ARBA" id="ARBA00023012"/>
    </source>
</evidence>
<dbReference type="EMBL" id="AP018694">
    <property type="protein sequence ID" value="BBE19726.1"/>
    <property type="molecule type" value="Genomic_DNA"/>
</dbReference>
<dbReference type="CDD" id="cd00082">
    <property type="entry name" value="HisKA"/>
    <property type="match status" value="1"/>
</dbReference>
<organism evidence="11 12">
    <name type="scientific">Aquipluma nitroreducens</name>
    <dbReference type="NCBI Taxonomy" id="2010828"/>
    <lineage>
        <taxon>Bacteria</taxon>
        <taxon>Pseudomonadati</taxon>
        <taxon>Bacteroidota</taxon>
        <taxon>Bacteroidia</taxon>
        <taxon>Marinilabiliales</taxon>
        <taxon>Prolixibacteraceae</taxon>
        <taxon>Aquipluma</taxon>
    </lineage>
</organism>
<dbReference type="PROSITE" id="PS50110">
    <property type="entry name" value="RESPONSE_REGULATORY"/>
    <property type="match status" value="2"/>
</dbReference>
<evidence type="ECO:0000256" key="3">
    <source>
        <dbReference type="ARBA" id="ARBA00022553"/>
    </source>
</evidence>
<dbReference type="SUPFAM" id="SSF52172">
    <property type="entry name" value="CheY-like"/>
    <property type="match status" value="2"/>
</dbReference>
<dbReference type="Pfam" id="PF00512">
    <property type="entry name" value="HisKA"/>
    <property type="match status" value="1"/>
</dbReference>
<dbReference type="Pfam" id="PF00072">
    <property type="entry name" value="Response_reg"/>
    <property type="match status" value="2"/>
</dbReference>
<evidence type="ECO:0000256" key="5">
    <source>
        <dbReference type="ARBA" id="ARBA00022777"/>
    </source>
</evidence>
<sequence length="572" mass="64618">MKRVLIVDDIKENLYLLESLLKGYGYATVTANNGAEALGLGLKEPPDLIIADILMPVMDGYTLCREWKKDDTLKNIPFIFYTATYTHPKDGEFALSLGADRFIIKPQEPEDFMNIIEQVLSEFRNGKIQGSLIPESSEVSMLKEYNETLIRKMEDRMIKSEEAEMKIRIYASQLEQEIEQRKQAELELIEALKRAEESDGLKSAFLANMSHEIRTPMNGILGFAELLKEPDLTGEQQQEYIKIIEKSGARMLNIINDIVDISKIESGQMKATLLETNINEQLEFIYKLFNREVEQKGLQLLLKKVSLPPESIVETDREKLYAILTNLVKNSIKYTSKGFIEFGCDIAENGHGLFLQYFVKDTGIGIPQNRHDAIFERFIQVDVVDKMARQGAGLGLAISKAYVEMLGGKIWIESEEGKGSTFWFTIPYLPVSKNGFNIGQEVLTPIEENQIKKLKIIIAEDDKSSSQLISIIIRKIAGEIIIVENGTEAVRACFENPDTDLILMDIQMPIMDGYEATRQIRQFNTDVIIIAQTAFALCGDNEKAIEAGCNDYVSKPIKTSNLLNLISKHAKQ</sequence>
<dbReference type="PANTHER" id="PTHR45339:SF1">
    <property type="entry name" value="HYBRID SIGNAL TRANSDUCTION HISTIDINE KINASE J"/>
    <property type="match status" value="1"/>
</dbReference>
<dbReference type="KEGG" id="anf:AQPE_3914"/>
<dbReference type="InterPro" id="IPR011006">
    <property type="entry name" value="CheY-like_superfamily"/>
</dbReference>
<protein>
    <recommendedName>
        <fullName evidence="2">histidine kinase</fullName>
        <ecNumber evidence="2">2.7.13.3</ecNumber>
    </recommendedName>
</protein>
<dbReference type="InterPro" id="IPR003594">
    <property type="entry name" value="HATPase_dom"/>
</dbReference>
<feature type="modified residue" description="4-aspartylphosphate" evidence="7">
    <location>
        <position position="505"/>
    </location>
</feature>
<keyword evidence="3 7" id="KW-0597">Phosphoprotein</keyword>
<feature type="domain" description="Response regulatory" evidence="10">
    <location>
        <begin position="455"/>
        <end position="570"/>
    </location>
</feature>
<dbReference type="Gene3D" id="3.40.50.2300">
    <property type="match status" value="2"/>
</dbReference>
<dbReference type="FunFam" id="3.30.565.10:FF:000006">
    <property type="entry name" value="Sensor histidine kinase WalK"/>
    <property type="match status" value="1"/>
</dbReference>
<keyword evidence="4" id="KW-0808">Transferase</keyword>
<keyword evidence="12" id="KW-1185">Reference proteome</keyword>
<dbReference type="InterPro" id="IPR036097">
    <property type="entry name" value="HisK_dim/P_sf"/>
</dbReference>
<dbReference type="InterPro" id="IPR005467">
    <property type="entry name" value="His_kinase_dom"/>
</dbReference>
<reference evidence="11" key="1">
    <citation type="journal article" date="2020" name="Int. J. Syst. Evol. Microbiol.">
        <title>Aquipluma nitroreducens gen. nov. sp. nov., a novel facultatively anaerobic bacterium isolated from a freshwater lake.</title>
        <authorList>
            <person name="Watanabe M."/>
            <person name="Kojima H."/>
            <person name="Fukui M."/>
        </authorList>
    </citation>
    <scope>NUCLEOTIDE SEQUENCE</scope>
    <source>
        <strain evidence="11">MeG22</strain>
    </source>
</reference>
<dbReference type="Pfam" id="PF02518">
    <property type="entry name" value="HATPase_c"/>
    <property type="match status" value="1"/>
</dbReference>
<dbReference type="CDD" id="cd17546">
    <property type="entry name" value="REC_hyHK_CKI1_RcsC-like"/>
    <property type="match status" value="1"/>
</dbReference>
<gene>
    <name evidence="11" type="ORF">AQPE_3914</name>
</gene>
<dbReference type="PRINTS" id="PR00344">
    <property type="entry name" value="BCTRLSENSOR"/>
</dbReference>
<dbReference type="CDD" id="cd16922">
    <property type="entry name" value="HATPase_EvgS-ArcB-TorS-like"/>
    <property type="match status" value="1"/>
</dbReference>
<keyword evidence="8" id="KW-0175">Coiled coil</keyword>
<dbReference type="InterPro" id="IPR036890">
    <property type="entry name" value="HATPase_C_sf"/>
</dbReference>
<evidence type="ECO:0000259" key="9">
    <source>
        <dbReference type="PROSITE" id="PS50109"/>
    </source>
</evidence>
<dbReference type="PANTHER" id="PTHR45339">
    <property type="entry name" value="HYBRID SIGNAL TRANSDUCTION HISTIDINE KINASE J"/>
    <property type="match status" value="1"/>
</dbReference>